<dbReference type="Gene3D" id="2.60.40.10">
    <property type="entry name" value="Immunoglobulins"/>
    <property type="match status" value="3"/>
</dbReference>
<dbReference type="Proteomes" id="UP001168640">
    <property type="component" value="Unassembled WGS sequence"/>
</dbReference>
<comment type="caution">
    <text evidence="3">The sequence shown here is derived from an EMBL/GenBank/DDBJ whole genome shotgun (WGS) entry which is preliminary data.</text>
</comment>
<proteinExistence type="predicted"/>
<dbReference type="PANTHER" id="PTHR13817">
    <property type="entry name" value="TITIN"/>
    <property type="match status" value="1"/>
</dbReference>
<evidence type="ECO:0000256" key="1">
    <source>
        <dbReference type="ARBA" id="ARBA00022737"/>
    </source>
</evidence>
<evidence type="ECO:0000313" key="4">
    <source>
        <dbReference type="Proteomes" id="UP001168640"/>
    </source>
</evidence>
<organism evidence="3 4">
    <name type="scientific">Marinobacter suaedae</name>
    <dbReference type="NCBI Taxonomy" id="3057675"/>
    <lineage>
        <taxon>Bacteria</taxon>
        <taxon>Pseudomonadati</taxon>
        <taxon>Pseudomonadota</taxon>
        <taxon>Gammaproteobacteria</taxon>
        <taxon>Pseudomonadales</taxon>
        <taxon>Marinobacteraceae</taxon>
        <taxon>Marinobacter</taxon>
    </lineage>
</organism>
<gene>
    <name evidence="3" type="ORF">QVZ43_00520</name>
</gene>
<dbReference type="InterPro" id="IPR050964">
    <property type="entry name" value="Striated_Muscle_Regulatory"/>
</dbReference>
<name>A0ABT8VW22_9GAMM</name>
<evidence type="ECO:0000259" key="2">
    <source>
        <dbReference type="PROSITE" id="PS50853"/>
    </source>
</evidence>
<feature type="domain" description="Fibronectin type-III" evidence="2">
    <location>
        <begin position="1009"/>
        <end position="1092"/>
    </location>
</feature>
<dbReference type="EMBL" id="JAUMIS010000001">
    <property type="protein sequence ID" value="MDO3720184.1"/>
    <property type="molecule type" value="Genomic_DNA"/>
</dbReference>
<sequence length="1260" mass="136436">MTSSATGRPLFKCLLAGSLALISACSDVGSQSDSAPQAKASIIGATRADSDVTVRSGSNILVSGKDSNGIDDPILDFDIRVVGVSGDPAFTVEDMEALLFERTRNTKAFRPPFVAQNTQVEFSVEVTDADGVSAVDTTTLTIVPVNDSDSFLIQGAVSNSQIDHYSLMVALDLEPGEITSSSLFEVEVETVVEWPPRVATTDCEFGPGNNLCQKVLATKTMSGEWPPGLNSTDTGSVAAEDASFNPVFRVRIPSVNVDDINRSFETSEREKQLELGHVDAARAYQRFRILRADNNAKLLILDGLGDDSGLLEHRYVQVGTAQSNLVDAEVIRAYKGTEGGLSARAYYHLIDPLDQATTLSDWKALRGFTSAVIDEKDFAHAIYLNNYDLGFGRDMFMRTDECGNVYSFVDNYPTLELALKRVNNFATVVMEYSPLEPGTDGNCSTEPKIVKFFAYVPGANGGPRVRMETMNFDGRGEKPLPGVCTACHGGSANALTSFISDHVKTNGTDTESLKAALDALSTEDKLALVDLNATFMPFDLDSFLYTDSADSAEVDPFYNRADISQEQRDWYSREAQLAAFRTFNKSALRTYLHKRDSLVDDNPDDGFDPGSRWQAPIDLVNSWYQTSIDDLASLDNLDFARFNGDAVLDGWLGQEFLYSEVFARNCRACHIQLANTFLNFDTADEFLNAGRVEDLVFNRGTMPLARLTMDRFWVDFNGEESAASKLQAHLGTSAIPGQSSAQFGISDASPEQLGETIQLTADFISDEFDYQWSMVSDCGSASFLTGENTPTASFTTDRSPCNYDVSLEVSNGLESSTVTKTVRMDRKPVAGTMIPDVGSYIPGQSFILVLIDYNILEGNRGDNDITQPLDIITDDPNAVAQGNGTVIYNFPLDLSGVSATFNYRLQDADGSVSDNEGSVLINIPAVVPNLEVTGLTSTSVTLDWTVPSGFVADEYVLYRNGAVLAEGIAGTNYIDNPPTNGTYSYEVAAILDGQLSPLSNGANANTGEIPSISSVQPLGASQIRISWNYPGTEPASYTLYRDGFFRVTTSGAVGEFTDTGLQPNQSYSYVVEANTAAGTKSSEPASNYTLPAAPTGLSVASSTTSSVTLVWSANGNPSDTRYYICIDNDCPESRTTSATSYTVSGLSSNTTDTYEIRAKWRPDSSLSSNAATSESRTFRTKVSYNDSIARGSGGVIDREGCFGCHASHTDTNLRSWFKTRACVTDDVNYGDCSTSMGGSYNFSSGDYLLIQRWLLDGRPD</sequence>
<dbReference type="PANTHER" id="PTHR13817:SF151">
    <property type="entry name" value="TITIN"/>
    <property type="match status" value="1"/>
</dbReference>
<keyword evidence="4" id="KW-1185">Reference proteome</keyword>
<dbReference type="RefSeq" id="WP_302908455.1">
    <property type="nucleotide sequence ID" value="NZ_JAUMIS010000001.1"/>
</dbReference>
<dbReference type="CDD" id="cd00063">
    <property type="entry name" value="FN3"/>
    <property type="match status" value="2"/>
</dbReference>
<evidence type="ECO:0000313" key="3">
    <source>
        <dbReference type="EMBL" id="MDO3720184.1"/>
    </source>
</evidence>
<protein>
    <recommendedName>
        <fullName evidence="2">Fibronectin type-III domain-containing protein</fullName>
    </recommendedName>
</protein>
<reference evidence="3" key="1">
    <citation type="submission" date="2023-07" db="EMBL/GenBank/DDBJ databases">
        <title>Marinobacter sp. chi1 genome sequencing and assembly.</title>
        <authorList>
            <person name="Park S."/>
        </authorList>
    </citation>
    <scope>NUCLEOTIDE SEQUENCE</scope>
    <source>
        <strain evidence="3">Chi1</strain>
    </source>
</reference>
<keyword evidence="1" id="KW-0677">Repeat</keyword>
<accession>A0ABT8VW22</accession>
<feature type="domain" description="Fibronectin type-III" evidence="2">
    <location>
        <begin position="1093"/>
        <end position="1183"/>
    </location>
</feature>
<dbReference type="SMART" id="SM00060">
    <property type="entry name" value="FN3"/>
    <property type="match status" value="3"/>
</dbReference>
<dbReference type="SUPFAM" id="SSF49265">
    <property type="entry name" value="Fibronectin type III"/>
    <property type="match status" value="2"/>
</dbReference>
<dbReference type="InterPro" id="IPR036116">
    <property type="entry name" value="FN3_sf"/>
</dbReference>
<dbReference type="InterPro" id="IPR003961">
    <property type="entry name" value="FN3_dom"/>
</dbReference>
<dbReference type="InterPro" id="IPR013783">
    <property type="entry name" value="Ig-like_fold"/>
</dbReference>
<dbReference type="PROSITE" id="PS50853">
    <property type="entry name" value="FN3"/>
    <property type="match status" value="2"/>
</dbReference>